<evidence type="ECO:0000256" key="1">
    <source>
        <dbReference type="ARBA" id="ARBA00004370"/>
    </source>
</evidence>
<evidence type="ECO:0000256" key="4">
    <source>
        <dbReference type="ARBA" id="ARBA00022771"/>
    </source>
</evidence>
<keyword evidence="2" id="KW-0812">Transmembrane</keyword>
<dbReference type="GO" id="GO:0016020">
    <property type="term" value="C:membrane"/>
    <property type="evidence" value="ECO:0007669"/>
    <property type="project" value="UniProtKB-SubCell"/>
</dbReference>
<evidence type="ECO:0000256" key="5">
    <source>
        <dbReference type="ARBA" id="ARBA00022833"/>
    </source>
</evidence>
<proteinExistence type="predicted"/>
<reference evidence="9" key="1">
    <citation type="submission" date="2025-08" db="UniProtKB">
        <authorList>
            <consortium name="Ensembl"/>
        </authorList>
    </citation>
    <scope>IDENTIFICATION</scope>
</reference>
<evidence type="ECO:0000256" key="7">
    <source>
        <dbReference type="ARBA" id="ARBA00023136"/>
    </source>
</evidence>
<keyword evidence="5" id="KW-0862">Zinc</keyword>
<dbReference type="GO" id="GO:0005737">
    <property type="term" value="C:cytoplasm"/>
    <property type="evidence" value="ECO:0007669"/>
    <property type="project" value="UniProtKB-ARBA"/>
</dbReference>
<dbReference type="CDD" id="cd02123">
    <property type="entry name" value="PA_C_RZF_like"/>
    <property type="match status" value="1"/>
</dbReference>
<evidence type="ECO:0000256" key="3">
    <source>
        <dbReference type="ARBA" id="ARBA00022723"/>
    </source>
</evidence>
<keyword evidence="7" id="KW-0472">Membrane</keyword>
<name>A0A8D0GE11_SPHPU</name>
<dbReference type="OMA" id="MVWNDEE"/>
<dbReference type="SUPFAM" id="SSF52025">
    <property type="entry name" value="PA domain"/>
    <property type="match status" value="1"/>
</dbReference>
<dbReference type="GO" id="GO:0008270">
    <property type="term" value="F:zinc ion binding"/>
    <property type="evidence" value="ECO:0007669"/>
    <property type="project" value="UniProtKB-KW"/>
</dbReference>
<dbReference type="Ensembl" id="ENSSPUT00000007751.1">
    <property type="protein sequence ID" value="ENSSPUP00000007273.1"/>
    <property type="gene ID" value="ENSSPUG00000005630.1"/>
</dbReference>
<sequence length="106" mass="11811">GGGILEARPVNACQPIEAPPDTGNSSVFIALIQRYDCNFDIKVYHAQQAGYLAAIVHNVHSETLLNMVWNDEEIREHINIPSVFVGETASRYLRNLFTFKKGGRPV</sequence>
<dbReference type="Gene3D" id="3.50.30.30">
    <property type="match status" value="1"/>
</dbReference>
<evidence type="ECO:0000256" key="2">
    <source>
        <dbReference type="ARBA" id="ARBA00022692"/>
    </source>
</evidence>
<keyword evidence="6" id="KW-1133">Transmembrane helix</keyword>
<accession>A0A8D0GE11</accession>
<evidence type="ECO:0000256" key="6">
    <source>
        <dbReference type="ARBA" id="ARBA00022989"/>
    </source>
</evidence>
<evidence type="ECO:0000313" key="9">
    <source>
        <dbReference type="Ensembl" id="ENSSPUP00000007273.1"/>
    </source>
</evidence>
<evidence type="ECO:0000259" key="8">
    <source>
        <dbReference type="Pfam" id="PF02225"/>
    </source>
</evidence>
<dbReference type="AlphaFoldDB" id="A0A8D0GE11"/>
<dbReference type="Proteomes" id="UP000694392">
    <property type="component" value="Unplaced"/>
</dbReference>
<organism evidence="9 10">
    <name type="scientific">Sphenodon punctatus</name>
    <name type="common">Tuatara</name>
    <name type="synonym">Hatteria punctata</name>
    <dbReference type="NCBI Taxonomy" id="8508"/>
    <lineage>
        <taxon>Eukaryota</taxon>
        <taxon>Metazoa</taxon>
        <taxon>Chordata</taxon>
        <taxon>Craniata</taxon>
        <taxon>Vertebrata</taxon>
        <taxon>Euteleostomi</taxon>
        <taxon>Lepidosauria</taxon>
        <taxon>Sphenodontia</taxon>
        <taxon>Sphenodontidae</taxon>
        <taxon>Sphenodon</taxon>
    </lineage>
</organism>
<evidence type="ECO:0000313" key="10">
    <source>
        <dbReference type="Proteomes" id="UP000694392"/>
    </source>
</evidence>
<dbReference type="InterPro" id="IPR046450">
    <property type="entry name" value="PA_dom_sf"/>
</dbReference>
<comment type="subcellular location">
    <subcellularLocation>
        <location evidence="1">Membrane</location>
    </subcellularLocation>
</comment>
<protein>
    <recommendedName>
        <fullName evidence="8">PA domain-containing protein</fullName>
    </recommendedName>
</protein>
<keyword evidence="10" id="KW-1185">Reference proteome</keyword>
<dbReference type="GeneTree" id="ENSGT00940000159547"/>
<dbReference type="InterPro" id="IPR003137">
    <property type="entry name" value="PA_domain"/>
</dbReference>
<dbReference type="InterPro" id="IPR044744">
    <property type="entry name" value="ZNRF4/RNF13/RNF167_PA"/>
</dbReference>
<dbReference type="Pfam" id="PF02225">
    <property type="entry name" value="PA"/>
    <property type="match status" value="1"/>
</dbReference>
<feature type="domain" description="PA" evidence="8">
    <location>
        <begin position="11"/>
        <end position="89"/>
    </location>
</feature>
<reference evidence="9" key="2">
    <citation type="submission" date="2025-09" db="UniProtKB">
        <authorList>
            <consortium name="Ensembl"/>
        </authorList>
    </citation>
    <scope>IDENTIFICATION</scope>
</reference>
<keyword evidence="3" id="KW-0479">Metal-binding</keyword>
<keyword evidence="4" id="KW-0863">Zinc-finger</keyword>